<organism evidence="2 3">
    <name type="scientific">Aestuariivirga litoralis</name>
    <dbReference type="NCBI Taxonomy" id="2650924"/>
    <lineage>
        <taxon>Bacteria</taxon>
        <taxon>Pseudomonadati</taxon>
        <taxon>Pseudomonadota</taxon>
        <taxon>Alphaproteobacteria</taxon>
        <taxon>Hyphomicrobiales</taxon>
        <taxon>Aestuariivirgaceae</taxon>
        <taxon>Aestuariivirga</taxon>
    </lineage>
</organism>
<evidence type="ECO:0000259" key="1">
    <source>
        <dbReference type="Pfam" id="PF00535"/>
    </source>
</evidence>
<dbReference type="InterPro" id="IPR050834">
    <property type="entry name" value="Glycosyltransf_2"/>
</dbReference>
<evidence type="ECO:0000313" key="2">
    <source>
        <dbReference type="EMBL" id="PZF78773.1"/>
    </source>
</evidence>
<accession>A0A2W2CEX8</accession>
<dbReference type="SUPFAM" id="SSF53448">
    <property type="entry name" value="Nucleotide-diphospho-sugar transferases"/>
    <property type="match status" value="1"/>
</dbReference>
<dbReference type="InterPro" id="IPR029044">
    <property type="entry name" value="Nucleotide-diphossugar_trans"/>
</dbReference>
<protein>
    <recommendedName>
        <fullName evidence="1">Glycosyltransferase 2-like domain-containing protein</fullName>
    </recommendedName>
</protein>
<dbReference type="InterPro" id="IPR001173">
    <property type="entry name" value="Glyco_trans_2-like"/>
</dbReference>
<dbReference type="Gene3D" id="3.90.550.10">
    <property type="entry name" value="Spore Coat Polysaccharide Biosynthesis Protein SpsA, Chain A"/>
    <property type="match status" value="1"/>
</dbReference>
<dbReference type="PANTHER" id="PTHR43685:SF2">
    <property type="entry name" value="GLYCOSYLTRANSFERASE 2-LIKE DOMAIN-CONTAINING PROTEIN"/>
    <property type="match status" value="1"/>
</dbReference>
<dbReference type="RefSeq" id="WP_111196101.1">
    <property type="nucleotide sequence ID" value="NZ_QKVK01000001.1"/>
</dbReference>
<comment type="caution">
    <text evidence="2">The sequence shown here is derived from an EMBL/GenBank/DDBJ whole genome shotgun (WGS) entry which is preliminary data.</text>
</comment>
<keyword evidence="3" id="KW-1185">Reference proteome</keyword>
<reference evidence="3" key="1">
    <citation type="submission" date="2018-06" db="EMBL/GenBank/DDBJ databases">
        <title>Aestuariibacter litoralis strain KCTC 52945T.</title>
        <authorList>
            <person name="Li X."/>
            <person name="Salam N."/>
            <person name="Li J.-L."/>
            <person name="Chen Y.-M."/>
            <person name="Yang Z.-W."/>
            <person name="Zhang L.-Y."/>
            <person name="Han M.-X."/>
            <person name="Xiao M."/>
            <person name="Li W.-J."/>
        </authorList>
    </citation>
    <scope>NUCLEOTIDE SEQUENCE [LARGE SCALE GENOMIC DNA]</scope>
    <source>
        <strain evidence="3">KCTC 52945</strain>
    </source>
</reference>
<dbReference type="Proteomes" id="UP000248795">
    <property type="component" value="Unassembled WGS sequence"/>
</dbReference>
<dbReference type="PANTHER" id="PTHR43685">
    <property type="entry name" value="GLYCOSYLTRANSFERASE"/>
    <property type="match status" value="1"/>
</dbReference>
<dbReference type="Pfam" id="PF00535">
    <property type="entry name" value="Glycos_transf_2"/>
    <property type="match status" value="1"/>
</dbReference>
<dbReference type="EMBL" id="QKVK01000001">
    <property type="protein sequence ID" value="PZF78773.1"/>
    <property type="molecule type" value="Genomic_DNA"/>
</dbReference>
<gene>
    <name evidence="2" type="ORF">DK847_02960</name>
</gene>
<evidence type="ECO:0000313" key="3">
    <source>
        <dbReference type="Proteomes" id="UP000248795"/>
    </source>
</evidence>
<proteinExistence type="predicted"/>
<dbReference type="AlphaFoldDB" id="A0A2W2CEX8"/>
<sequence length="293" mass="32183">MTQPSVTVLIPAYNAATFIAPMLQSVSAQSGAEFRAIISVDVSTDSTFDLCAAHAARDARFSVVRQAQRQGYAGNCNFLLGQAATDCAMFAFHDDILAPHCLERLSAALAAAPQAVLAYGDMEMTEIGGTAQHWAFTAPAGQEGAAARGLVMLRQPAGWWVPNRGLFRMAAARRVRGVKRHSAGEFVCDLPWLLHLSLLGDFVRVQETLCFKFLQKHSLSRTWSYDDAQWLAVHASCLREIWQSDLGEGDKLALSEALLVQSRPRQGRFHWLPRPIRAAGKAVLPKPVLRWLS</sequence>
<feature type="domain" description="Glycosyltransferase 2-like" evidence="1">
    <location>
        <begin position="7"/>
        <end position="116"/>
    </location>
</feature>
<dbReference type="CDD" id="cd00761">
    <property type="entry name" value="Glyco_tranf_GTA_type"/>
    <property type="match status" value="1"/>
</dbReference>
<name>A0A2W2CEX8_9HYPH</name>